<proteinExistence type="predicted"/>
<name>A0AB34JIY7_PRYPA</name>
<feature type="transmembrane region" description="Helical" evidence="1">
    <location>
        <begin position="390"/>
        <end position="415"/>
    </location>
</feature>
<keyword evidence="1" id="KW-0812">Transmembrane</keyword>
<reference evidence="2 3" key="1">
    <citation type="journal article" date="2024" name="Science">
        <title>Giant polyketide synthase enzymes in the biosynthesis of giant marine polyether toxins.</title>
        <authorList>
            <person name="Fallon T.R."/>
            <person name="Shende V.V."/>
            <person name="Wierzbicki I.H."/>
            <person name="Pendleton A.L."/>
            <person name="Watervoot N.F."/>
            <person name="Auber R.P."/>
            <person name="Gonzalez D.J."/>
            <person name="Wisecaver J.H."/>
            <person name="Moore B.S."/>
        </authorList>
    </citation>
    <scope>NUCLEOTIDE SEQUENCE [LARGE SCALE GENOMIC DNA]</scope>
    <source>
        <strain evidence="2 3">12B1</strain>
    </source>
</reference>
<dbReference type="AlphaFoldDB" id="A0AB34JIY7"/>
<protein>
    <submittedName>
        <fullName evidence="2">Uncharacterized protein</fullName>
    </submittedName>
</protein>
<feature type="transmembrane region" description="Helical" evidence="1">
    <location>
        <begin position="27"/>
        <end position="53"/>
    </location>
</feature>
<keyword evidence="1" id="KW-1133">Transmembrane helix</keyword>
<comment type="caution">
    <text evidence="2">The sequence shown here is derived from an EMBL/GenBank/DDBJ whole genome shotgun (WGS) entry which is preliminary data.</text>
</comment>
<keyword evidence="3" id="KW-1185">Reference proteome</keyword>
<dbReference type="Proteomes" id="UP001515480">
    <property type="component" value="Unassembled WGS sequence"/>
</dbReference>
<feature type="transmembrane region" description="Helical" evidence="1">
    <location>
        <begin position="442"/>
        <end position="466"/>
    </location>
</feature>
<sequence>MREVGEDLISLVRTSKRASPEKHRFFWFKYSCCASWAIILAAFTMFVISLVCIGELGRIRHELCEEQELNTTLDSCRDLLYAYANCLETKNPLTSRDMRRCFLLQEHSTSAFRTYALSHRYENETVEYTTARNLLLEEERLESGGRRALQNAYLSDSPSLHQEYLPRSMYSFHPRVLWNDTVALQEYRENLSFPHGIEGNVQLAFVPMAYGCSGPLPPETARGLVRGTAGVVDFSQTPPGLLRLCVCHRERSFTSPASTSDDTCAEWAAPAGQAVEDEQAGVLAYLAVPEGPRGAALKALARGGDVTSRRKLQSPTVAQAEEALNSSYNLIAGASIIALIASGLLEYLYIWVTLFSLLGMVSSCLALYGLGNSAPRCLDNPKAPERMHKVSLRCSCHLGWIFGTVILLFSCLVITKYQVLLQYAQKEGYLTAIPSRWGVRNVWVAAVPCFLGIFVGLAPALSAMVLSRARAERREALESDLYLSIRRERKPNKMTGPRKMHVGPPPNPASLNPIFERV</sequence>
<organism evidence="2 3">
    <name type="scientific">Prymnesium parvum</name>
    <name type="common">Toxic golden alga</name>
    <dbReference type="NCBI Taxonomy" id="97485"/>
    <lineage>
        <taxon>Eukaryota</taxon>
        <taxon>Haptista</taxon>
        <taxon>Haptophyta</taxon>
        <taxon>Prymnesiophyceae</taxon>
        <taxon>Prymnesiales</taxon>
        <taxon>Prymnesiaceae</taxon>
        <taxon>Prymnesium</taxon>
    </lineage>
</organism>
<dbReference type="EMBL" id="JBGBPQ010000008">
    <property type="protein sequence ID" value="KAL1520913.1"/>
    <property type="molecule type" value="Genomic_DNA"/>
</dbReference>
<evidence type="ECO:0000313" key="3">
    <source>
        <dbReference type="Proteomes" id="UP001515480"/>
    </source>
</evidence>
<accession>A0AB34JIY7</accession>
<evidence type="ECO:0000256" key="1">
    <source>
        <dbReference type="SAM" id="Phobius"/>
    </source>
</evidence>
<feature type="transmembrane region" description="Helical" evidence="1">
    <location>
        <begin position="351"/>
        <end position="370"/>
    </location>
</feature>
<gene>
    <name evidence="2" type="ORF">AB1Y20_022473</name>
</gene>
<evidence type="ECO:0000313" key="2">
    <source>
        <dbReference type="EMBL" id="KAL1520913.1"/>
    </source>
</evidence>
<keyword evidence="1" id="KW-0472">Membrane</keyword>